<sequence length="109" mass="11609">MGNFYNEIISSVVDLDPEQTYQALSGTADPLEVARTKMKIQAYGAKEALERSKNLGPLGVDPISGFPRAVMKLLSTGITVEQGAAIAAEANIQNELLEQTADMARQAGV</sequence>
<dbReference type="AlphaFoldDB" id="A0A3R7KTN7"/>
<gene>
    <name evidence="1" type="ORF">TraAM80_07195</name>
</gene>
<proteinExistence type="predicted"/>
<comment type="caution">
    <text evidence="1">The sequence shown here is derived from an EMBL/GenBank/DDBJ whole genome shotgun (WGS) entry which is preliminary data.</text>
</comment>
<dbReference type="GeneID" id="40331128"/>
<accession>A0A3R7KTN7</accession>
<evidence type="ECO:0000313" key="2">
    <source>
        <dbReference type="Proteomes" id="UP000283634"/>
    </source>
</evidence>
<reference evidence="1 2" key="1">
    <citation type="journal article" date="2018" name="BMC Genomics">
        <title>Genomic comparison of Trypanosoma conorhini and Trypanosoma rangeli to Trypanosoma cruzi strains of high and low virulence.</title>
        <authorList>
            <person name="Bradwell K.R."/>
            <person name="Koparde V.N."/>
            <person name="Matveyev A.V."/>
            <person name="Serrano M.G."/>
            <person name="Alves J.M."/>
            <person name="Parikh H."/>
            <person name="Huang B."/>
            <person name="Lee V."/>
            <person name="Espinosa-Alvarez O."/>
            <person name="Ortiz P.A."/>
            <person name="Costa-Martins A.G."/>
            <person name="Teixeira M.M."/>
            <person name="Buck G.A."/>
        </authorList>
    </citation>
    <scope>NUCLEOTIDE SEQUENCE [LARGE SCALE GENOMIC DNA]</scope>
    <source>
        <strain evidence="1 2">AM80</strain>
    </source>
</reference>
<dbReference type="Proteomes" id="UP000283634">
    <property type="component" value="Unassembled WGS sequence"/>
</dbReference>
<protein>
    <submittedName>
        <fullName evidence="1">Uncharacterized protein</fullName>
    </submittedName>
</protein>
<name>A0A3R7KTN7_TRYRA</name>
<keyword evidence="2" id="KW-1185">Reference proteome</keyword>
<evidence type="ECO:0000313" key="1">
    <source>
        <dbReference type="EMBL" id="RNF01145.1"/>
    </source>
</evidence>
<dbReference type="VEuPathDB" id="TriTrypDB:TRSC58_00304"/>
<organism evidence="1 2">
    <name type="scientific">Trypanosoma rangeli</name>
    <dbReference type="NCBI Taxonomy" id="5698"/>
    <lineage>
        <taxon>Eukaryota</taxon>
        <taxon>Discoba</taxon>
        <taxon>Euglenozoa</taxon>
        <taxon>Kinetoplastea</taxon>
        <taxon>Metakinetoplastina</taxon>
        <taxon>Trypanosomatida</taxon>
        <taxon>Trypanosomatidae</taxon>
        <taxon>Trypanosoma</taxon>
        <taxon>Herpetosoma</taxon>
    </lineage>
</organism>
<dbReference type="EMBL" id="MKGL01000289">
    <property type="protein sequence ID" value="RNF01145.1"/>
    <property type="molecule type" value="Genomic_DNA"/>
</dbReference>
<dbReference type="RefSeq" id="XP_029236166.1">
    <property type="nucleotide sequence ID" value="XM_029384001.1"/>
</dbReference>